<feature type="transmembrane region" description="Helical" evidence="18">
    <location>
        <begin position="588"/>
        <end position="612"/>
    </location>
</feature>
<protein>
    <recommendedName>
        <fullName evidence="16">Cadherin-like protein 26</fullName>
    </recommendedName>
</protein>
<evidence type="ECO:0000256" key="4">
    <source>
        <dbReference type="ARBA" id="ARBA00022490"/>
    </source>
</evidence>
<dbReference type="PROSITE" id="PS00232">
    <property type="entry name" value="CADHERIN_1"/>
    <property type="match status" value="2"/>
</dbReference>
<keyword evidence="11 18" id="KW-1133">Transmembrane helix</keyword>
<dbReference type="FunFam" id="2.60.40.60:FF:000158">
    <property type="entry name" value="Dachsous cadherin-related 1"/>
    <property type="match status" value="1"/>
</dbReference>
<dbReference type="GO" id="GO:0005509">
    <property type="term" value="F:calcium ion binding"/>
    <property type="evidence" value="ECO:0007669"/>
    <property type="project" value="UniProtKB-UniRule"/>
</dbReference>
<keyword evidence="3" id="KW-1003">Cell membrane</keyword>
<evidence type="ECO:0000256" key="11">
    <source>
        <dbReference type="ARBA" id="ARBA00022989"/>
    </source>
</evidence>
<comment type="function">
    <text evidence="14">Cadherins are calcium-dependent cell adhesion proteins. They preferentially interact with themselves in a homophilic manner in connecting cells; cadherins may thus contribute to the sorting of heterogeneous cell types. Ligand for integrins alpha-E/beta-7, ITGAE:ITGAB7, alpha-4/beta-7, ITGA4:ITGAB7 and alpha-4/beta-1, ITGA4:ITGAB1 through which modulates CD4(+) T cells activation.</text>
</comment>
<name>A0A6P8SIE0_GEOSA</name>
<dbReference type="FunFam" id="2.60.40.60:FF:000031">
    <property type="entry name" value="Cadherin 3"/>
    <property type="match status" value="1"/>
</dbReference>
<dbReference type="FunFam" id="2.60.40.60:FF:000019">
    <property type="entry name" value="Cadherin 2"/>
    <property type="match status" value="1"/>
</dbReference>
<organism evidence="21 22">
    <name type="scientific">Geotrypetes seraphini</name>
    <name type="common">Gaboon caecilian</name>
    <name type="synonym">Caecilia seraphini</name>
    <dbReference type="NCBI Taxonomy" id="260995"/>
    <lineage>
        <taxon>Eukaryota</taxon>
        <taxon>Metazoa</taxon>
        <taxon>Chordata</taxon>
        <taxon>Craniata</taxon>
        <taxon>Vertebrata</taxon>
        <taxon>Euteleostomi</taxon>
        <taxon>Amphibia</taxon>
        <taxon>Gymnophiona</taxon>
        <taxon>Geotrypetes</taxon>
    </lineage>
</organism>
<accession>A0A6P8SIE0</accession>
<evidence type="ECO:0000259" key="20">
    <source>
        <dbReference type="PROSITE" id="PS50268"/>
    </source>
</evidence>
<dbReference type="Gene3D" id="4.10.900.10">
    <property type="entry name" value="TCF3-CBD (Catenin binding domain)"/>
    <property type="match status" value="1"/>
</dbReference>
<comment type="subcellular location">
    <subcellularLocation>
        <location evidence="1">Cell membrane</location>
        <topology evidence="1">Single-pass type I membrane protein</topology>
    </subcellularLocation>
    <subcellularLocation>
        <location evidence="2">Cytoplasm</location>
    </subcellularLocation>
</comment>
<dbReference type="InterPro" id="IPR020894">
    <property type="entry name" value="Cadherin_CS"/>
</dbReference>
<dbReference type="PROSITE" id="PS50268">
    <property type="entry name" value="CADHERIN_2"/>
    <property type="match status" value="4"/>
</dbReference>
<reference evidence="22" key="1">
    <citation type="submission" date="2025-08" db="UniProtKB">
        <authorList>
            <consortium name="RefSeq"/>
        </authorList>
    </citation>
    <scope>IDENTIFICATION</scope>
</reference>
<evidence type="ECO:0000256" key="14">
    <source>
        <dbReference type="ARBA" id="ARBA00059993"/>
    </source>
</evidence>
<dbReference type="RefSeq" id="XP_033818499.1">
    <property type="nucleotide sequence ID" value="XM_033962608.1"/>
</dbReference>
<dbReference type="Proteomes" id="UP000515159">
    <property type="component" value="Chromosome 11"/>
</dbReference>
<dbReference type="GO" id="GO:0005737">
    <property type="term" value="C:cytoplasm"/>
    <property type="evidence" value="ECO:0007669"/>
    <property type="project" value="UniProtKB-SubCell"/>
</dbReference>
<evidence type="ECO:0000256" key="6">
    <source>
        <dbReference type="ARBA" id="ARBA00022723"/>
    </source>
</evidence>
<evidence type="ECO:0000256" key="13">
    <source>
        <dbReference type="ARBA" id="ARBA00023180"/>
    </source>
</evidence>
<dbReference type="KEGG" id="gsh:117368864"/>
<dbReference type="GO" id="GO:0005912">
    <property type="term" value="C:adherens junction"/>
    <property type="evidence" value="ECO:0007669"/>
    <property type="project" value="TreeGrafter"/>
</dbReference>
<dbReference type="InterPro" id="IPR027397">
    <property type="entry name" value="Catenin-bd_sf"/>
</dbReference>
<evidence type="ECO:0000256" key="17">
    <source>
        <dbReference type="PROSITE-ProRule" id="PRU00043"/>
    </source>
</evidence>
<dbReference type="GeneID" id="117368864"/>
<keyword evidence="6" id="KW-0479">Metal-binding</keyword>
<dbReference type="GO" id="GO:0034332">
    <property type="term" value="P:adherens junction organization"/>
    <property type="evidence" value="ECO:0007669"/>
    <property type="project" value="TreeGrafter"/>
</dbReference>
<dbReference type="InterPro" id="IPR039808">
    <property type="entry name" value="Cadherin"/>
</dbReference>
<dbReference type="PANTHER" id="PTHR24027">
    <property type="entry name" value="CADHERIN-23"/>
    <property type="match status" value="1"/>
</dbReference>
<keyword evidence="8" id="KW-0677">Repeat</keyword>
<dbReference type="AlphaFoldDB" id="A0A6P8SIE0"/>
<sequence length="780" mass="86912">MTGPTGLLLLLLLLLPIQYYSQSSGLWPLQRFKRRWILTTIVIEEEDSGPFPKLAGDLFNNHSQNKVIKYRINGQGVDEFPEPGLFSIDDAKGHVFVHRSIDREKTPMFVIHFDAVERASGKIVDRSLIFNIEVKDVNDNAPQFSSAEYNISVKETLSLINPIFQISAIDKDKEDTPNSEVVYSIISQFPSLYSATFNIDATHGWIHGKGCLDYETSKLITLHIKARDNGTPQMSSIAVVNIAVEDGNNHLPVFINETYIAQIHEGEVSSNILRINVEDKDTPQTPAWRAKYKILKGNKEGKLKITTDPKTNDGILSVIKPFDYESVFVQNLIISVENEEPFSSCEKGRMVNDPATVFRNVPVKVNVIDTNEPPIFKPGIQVIRQEGLQPGAVLAICNATDPDHAPVKIRYKVLQDPEGWVTIDEKTGVITSVKELDRESSYVNNGFYPIIVCAMDDGDPPQTGTGTVLLYITDINDNTPYLLLPHMEMCEHEENPFLTLKAADKDLDPFSGPFVFELIQKSSTWEIRKKTDDSAELLMLEKLPQGTYIVPLNIMDRQGASQNQNLHVRVCLCPDGITCETLAPPSHALGSGAMAAIFGSLLLLVLCLCFLMHCACGSTSPKHNGFIPFGEGNQTLIRYNEEGGISLVQASSSFISPSAQTRNGITKLNNQGGVRAPPPGYYVKENGHPISIYSRNSQFRKKSLDIFLERVGESIDQKVHSFNMLEHNVDTDTIQIYCYEGNLKKVGSLDTLSFTNSDTDLDFVAELDSKFFNLEEICQK</sequence>
<feature type="domain" description="Cadherin" evidence="20">
    <location>
        <begin position="386"/>
        <end position="482"/>
    </location>
</feature>
<dbReference type="InParanoid" id="A0A6P8SIE0"/>
<evidence type="ECO:0000313" key="21">
    <source>
        <dbReference type="Proteomes" id="UP000515159"/>
    </source>
</evidence>
<dbReference type="GO" id="GO:0016339">
    <property type="term" value="P:calcium-dependent cell-cell adhesion via plasma membrane cell adhesion molecules"/>
    <property type="evidence" value="ECO:0007669"/>
    <property type="project" value="TreeGrafter"/>
</dbReference>
<evidence type="ECO:0000256" key="7">
    <source>
        <dbReference type="ARBA" id="ARBA00022729"/>
    </source>
</evidence>
<evidence type="ECO:0000256" key="16">
    <source>
        <dbReference type="ARBA" id="ARBA00069031"/>
    </source>
</evidence>
<keyword evidence="7 19" id="KW-0732">Signal</keyword>
<dbReference type="GO" id="GO:0045296">
    <property type="term" value="F:cadherin binding"/>
    <property type="evidence" value="ECO:0007669"/>
    <property type="project" value="TreeGrafter"/>
</dbReference>
<keyword evidence="12 18" id="KW-0472">Membrane</keyword>
<dbReference type="Gene3D" id="2.60.40.60">
    <property type="entry name" value="Cadherins"/>
    <property type="match status" value="5"/>
</dbReference>
<evidence type="ECO:0000256" key="2">
    <source>
        <dbReference type="ARBA" id="ARBA00004496"/>
    </source>
</evidence>
<keyword evidence="13" id="KW-0325">Glycoprotein</keyword>
<evidence type="ECO:0000256" key="15">
    <source>
        <dbReference type="ARBA" id="ARBA00062925"/>
    </source>
</evidence>
<feature type="domain" description="Cadherin" evidence="20">
    <location>
        <begin position="255"/>
        <end position="376"/>
    </location>
</feature>
<dbReference type="OrthoDB" id="9045962at2759"/>
<dbReference type="GO" id="GO:0016342">
    <property type="term" value="C:catenin complex"/>
    <property type="evidence" value="ECO:0007669"/>
    <property type="project" value="TreeGrafter"/>
</dbReference>
<feature type="signal peptide" evidence="19">
    <location>
        <begin position="1"/>
        <end position="25"/>
    </location>
</feature>
<keyword evidence="21" id="KW-1185">Reference proteome</keyword>
<gene>
    <name evidence="22" type="primary">CDH26</name>
</gene>
<feature type="domain" description="Cadherin" evidence="20">
    <location>
        <begin position="37"/>
        <end position="144"/>
    </location>
</feature>
<keyword evidence="5 18" id="KW-0812">Transmembrane</keyword>
<dbReference type="GO" id="GO:0016477">
    <property type="term" value="P:cell migration"/>
    <property type="evidence" value="ECO:0007669"/>
    <property type="project" value="TreeGrafter"/>
</dbReference>
<dbReference type="FunCoup" id="A0A6P8SIE0">
    <property type="interactions" value="23"/>
</dbReference>
<dbReference type="Pfam" id="PF00028">
    <property type="entry name" value="Cadherin"/>
    <property type="match status" value="3"/>
</dbReference>
<evidence type="ECO:0000256" key="10">
    <source>
        <dbReference type="ARBA" id="ARBA00022889"/>
    </source>
</evidence>
<feature type="chain" id="PRO_5028064221" description="Cadherin-like protein 26" evidence="19">
    <location>
        <begin position="26"/>
        <end position="780"/>
    </location>
</feature>
<dbReference type="SUPFAM" id="SSF49313">
    <property type="entry name" value="Cadherin-like"/>
    <property type="match status" value="5"/>
</dbReference>
<dbReference type="PANTHER" id="PTHR24027:SF78">
    <property type="entry name" value="CADHERIN-LIKE PROTEIN 26"/>
    <property type="match status" value="1"/>
</dbReference>
<dbReference type="FunFam" id="2.60.40.60:FF:000095">
    <property type="entry name" value="Cadherin 13"/>
    <property type="match status" value="1"/>
</dbReference>
<evidence type="ECO:0000256" key="18">
    <source>
        <dbReference type="SAM" id="Phobius"/>
    </source>
</evidence>
<dbReference type="GO" id="GO:0007043">
    <property type="term" value="P:cell-cell junction assembly"/>
    <property type="evidence" value="ECO:0007669"/>
    <property type="project" value="TreeGrafter"/>
</dbReference>
<evidence type="ECO:0000313" key="22">
    <source>
        <dbReference type="RefSeq" id="XP_033818499.1"/>
    </source>
</evidence>
<dbReference type="CDD" id="cd11304">
    <property type="entry name" value="Cadherin_repeat"/>
    <property type="match status" value="4"/>
</dbReference>
<dbReference type="GO" id="GO:0044331">
    <property type="term" value="P:cell-cell adhesion mediated by cadherin"/>
    <property type="evidence" value="ECO:0007669"/>
    <property type="project" value="TreeGrafter"/>
</dbReference>
<dbReference type="GO" id="GO:0000902">
    <property type="term" value="P:cell morphogenesis"/>
    <property type="evidence" value="ECO:0007669"/>
    <property type="project" value="TreeGrafter"/>
</dbReference>
<dbReference type="FunFam" id="2.60.40.60:FF:000011">
    <property type="entry name" value="Cadherin 1"/>
    <property type="match status" value="1"/>
</dbReference>
<evidence type="ECO:0000256" key="12">
    <source>
        <dbReference type="ARBA" id="ARBA00023136"/>
    </source>
</evidence>
<evidence type="ECO:0000256" key="8">
    <source>
        <dbReference type="ARBA" id="ARBA00022737"/>
    </source>
</evidence>
<keyword evidence="4" id="KW-0963">Cytoplasm</keyword>
<dbReference type="GO" id="GO:0007156">
    <property type="term" value="P:homophilic cell adhesion via plasma membrane adhesion molecules"/>
    <property type="evidence" value="ECO:0007669"/>
    <property type="project" value="InterPro"/>
</dbReference>
<dbReference type="InterPro" id="IPR002126">
    <property type="entry name" value="Cadherin-like_dom"/>
</dbReference>
<evidence type="ECO:0000256" key="9">
    <source>
        <dbReference type="ARBA" id="ARBA00022837"/>
    </source>
</evidence>
<evidence type="ECO:0000256" key="1">
    <source>
        <dbReference type="ARBA" id="ARBA00004251"/>
    </source>
</evidence>
<comment type="subunit">
    <text evidence="15">Homodimer. Component of a cadherin:catenin adhesion complex composed of at least of CDH26, beta-catenin/CTNNB1, alpha-catenin/CTNNA1 and p120 catenin/CTNND1.</text>
</comment>
<dbReference type="InterPro" id="IPR015919">
    <property type="entry name" value="Cadherin-like_sf"/>
</dbReference>
<evidence type="ECO:0000256" key="19">
    <source>
        <dbReference type="SAM" id="SignalP"/>
    </source>
</evidence>
<evidence type="ECO:0000256" key="5">
    <source>
        <dbReference type="ARBA" id="ARBA00022692"/>
    </source>
</evidence>
<keyword evidence="10" id="KW-0130">Cell adhesion</keyword>
<dbReference type="PRINTS" id="PR00205">
    <property type="entry name" value="CADHERIN"/>
</dbReference>
<proteinExistence type="predicted"/>
<dbReference type="GO" id="GO:0008013">
    <property type="term" value="F:beta-catenin binding"/>
    <property type="evidence" value="ECO:0007669"/>
    <property type="project" value="TreeGrafter"/>
</dbReference>
<dbReference type="SMART" id="SM00112">
    <property type="entry name" value="CA"/>
    <property type="match status" value="4"/>
</dbReference>
<evidence type="ECO:0000256" key="3">
    <source>
        <dbReference type="ARBA" id="ARBA00022475"/>
    </source>
</evidence>
<dbReference type="CTD" id="60437"/>
<keyword evidence="9 17" id="KW-0106">Calcium</keyword>
<feature type="domain" description="Cadherin" evidence="20">
    <location>
        <begin position="145"/>
        <end position="254"/>
    </location>
</feature>